<dbReference type="RefSeq" id="WP_267267836.1">
    <property type="nucleotide sequence ID" value="NZ_CP101527.1"/>
</dbReference>
<feature type="signal peptide" evidence="1">
    <location>
        <begin position="1"/>
        <end position="17"/>
    </location>
</feature>
<evidence type="ECO:0000313" key="3">
    <source>
        <dbReference type="Proteomes" id="UP001164472"/>
    </source>
</evidence>
<dbReference type="Proteomes" id="UP001164472">
    <property type="component" value="Chromosome"/>
</dbReference>
<evidence type="ECO:0000256" key="1">
    <source>
        <dbReference type="SAM" id="SignalP"/>
    </source>
</evidence>
<protein>
    <submittedName>
        <fullName evidence="2">Uncharacterized protein</fullName>
    </submittedName>
</protein>
<name>A0A9E8HTG8_9ALTE</name>
<reference evidence="2" key="1">
    <citation type="submission" date="2022-07" db="EMBL/GenBank/DDBJ databases">
        <title>Alkalimarinus sp. nov., isolated from gut of a Alitta virens.</title>
        <authorList>
            <person name="Yang A.I."/>
            <person name="Shin N.-R."/>
        </authorList>
    </citation>
    <scope>NUCLEOTIDE SEQUENCE</scope>
    <source>
        <strain evidence="2">FA028</strain>
    </source>
</reference>
<dbReference type="EMBL" id="CP101527">
    <property type="protein sequence ID" value="UZW76211.1"/>
    <property type="molecule type" value="Genomic_DNA"/>
</dbReference>
<gene>
    <name evidence="2" type="ORF">NNL22_06425</name>
</gene>
<feature type="chain" id="PRO_5039617623" evidence="1">
    <location>
        <begin position="18"/>
        <end position="128"/>
    </location>
</feature>
<dbReference type="AlphaFoldDB" id="A0A9E8HTG8"/>
<evidence type="ECO:0000313" key="2">
    <source>
        <dbReference type="EMBL" id="UZW76211.1"/>
    </source>
</evidence>
<keyword evidence="3" id="KW-1185">Reference proteome</keyword>
<sequence>MLLRALVFYLAIFPVCADTEVIEYLIPEEVMGVYQSPYAFHGIDASIGIIDRVVLAAIGNADVKLMPKVMPAYRARYYARSNPDKKWISYSFSGGTMSSGMAESPSGVLGILPPYIAKTSEAPVCRGL</sequence>
<keyword evidence="1" id="KW-0732">Signal</keyword>
<organism evidence="2 3">
    <name type="scientific">Alkalimarinus sediminis</name>
    <dbReference type="NCBI Taxonomy" id="1632866"/>
    <lineage>
        <taxon>Bacteria</taxon>
        <taxon>Pseudomonadati</taxon>
        <taxon>Pseudomonadota</taxon>
        <taxon>Gammaproteobacteria</taxon>
        <taxon>Alteromonadales</taxon>
        <taxon>Alteromonadaceae</taxon>
        <taxon>Alkalimarinus</taxon>
    </lineage>
</organism>
<dbReference type="KEGG" id="asem:NNL22_06425"/>
<accession>A0A9E8HTG8</accession>
<proteinExistence type="predicted"/>